<accession>A0A9P8PPB5</accession>
<evidence type="ECO:0000256" key="2">
    <source>
        <dbReference type="ARBA" id="ARBA00022679"/>
    </source>
</evidence>
<evidence type="ECO:0000256" key="5">
    <source>
        <dbReference type="PROSITE-ProRule" id="PRU10015"/>
    </source>
</evidence>
<protein>
    <recommendedName>
        <fullName evidence="8">TRAM domain-containing protein</fullName>
    </recommendedName>
</protein>
<dbReference type="GO" id="GO:0032259">
    <property type="term" value="P:methylation"/>
    <property type="evidence" value="ECO:0007669"/>
    <property type="project" value="UniProtKB-KW"/>
</dbReference>
<evidence type="ECO:0000256" key="4">
    <source>
        <dbReference type="PROSITE-ProRule" id="PRU01024"/>
    </source>
</evidence>
<name>A0A9P8PPB5_9ASCO</name>
<dbReference type="Pfam" id="PF05958">
    <property type="entry name" value="tRNA_U5-meth_tr"/>
    <property type="match status" value="1"/>
</dbReference>
<dbReference type="Gene3D" id="3.40.50.150">
    <property type="entry name" value="Vaccinia Virus protein VP39"/>
    <property type="match status" value="2"/>
</dbReference>
<dbReference type="OrthoDB" id="10250660at2759"/>
<evidence type="ECO:0000256" key="1">
    <source>
        <dbReference type="ARBA" id="ARBA00022603"/>
    </source>
</evidence>
<dbReference type="InterPro" id="IPR029063">
    <property type="entry name" value="SAM-dependent_MTases_sf"/>
</dbReference>
<dbReference type="FunFam" id="2.40.50.140:FF:000201">
    <property type="entry name" value="TRM2p tRNA methyltransferase"/>
    <property type="match status" value="1"/>
</dbReference>
<gene>
    <name evidence="6" type="ORF">WICMUC_002886</name>
</gene>
<comment type="similarity">
    <text evidence="4">Belongs to the class I-like SAM-binding methyltransferase superfamily. RNA M5U methyltransferase family.</text>
</comment>
<dbReference type="PROSITE" id="PS01231">
    <property type="entry name" value="TRMA_2"/>
    <property type="match status" value="1"/>
</dbReference>
<dbReference type="InterPro" id="IPR030391">
    <property type="entry name" value="MeTrfase_TrmA_CS"/>
</dbReference>
<proteinExistence type="inferred from homology"/>
<dbReference type="PROSITE" id="PS51687">
    <property type="entry name" value="SAM_MT_RNA_M5U"/>
    <property type="match status" value="1"/>
</dbReference>
<evidence type="ECO:0000313" key="6">
    <source>
        <dbReference type="EMBL" id="KAH3675054.1"/>
    </source>
</evidence>
<keyword evidence="2 4" id="KW-0808">Transferase</keyword>
<keyword evidence="1 4" id="KW-0489">Methyltransferase</keyword>
<keyword evidence="3 4" id="KW-0949">S-adenosyl-L-methionine</keyword>
<feature type="active site" evidence="5">
    <location>
        <position position="464"/>
    </location>
</feature>
<dbReference type="GO" id="GO:0030697">
    <property type="term" value="F:tRNA (uracil(54)-C5)-methyltransferase activity, S-adenosyl methionine-dependent"/>
    <property type="evidence" value="ECO:0007669"/>
    <property type="project" value="InterPro"/>
</dbReference>
<dbReference type="InterPro" id="IPR030390">
    <property type="entry name" value="MeTrfase_TrmA_AS"/>
</dbReference>
<dbReference type="Proteomes" id="UP000769528">
    <property type="component" value="Unassembled WGS sequence"/>
</dbReference>
<dbReference type="EMBL" id="JAEUBF010000782">
    <property type="protein sequence ID" value="KAH3675054.1"/>
    <property type="molecule type" value="Genomic_DNA"/>
</dbReference>
<dbReference type="GO" id="GO:0008033">
    <property type="term" value="P:tRNA processing"/>
    <property type="evidence" value="ECO:0007669"/>
    <property type="project" value="InterPro"/>
</dbReference>
<evidence type="ECO:0000313" key="7">
    <source>
        <dbReference type="Proteomes" id="UP000769528"/>
    </source>
</evidence>
<reference evidence="6" key="2">
    <citation type="submission" date="2021-01" db="EMBL/GenBank/DDBJ databases">
        <authorList>
            <person name="Schikora-Tamarit M.A."/>
        </authorList>
    </citation>
    <scope>NUCLEOTIDE SEQUENCE</scope>
    <source>
        <strain evidence="6">CBS6341</strain>
    </source>
</reference>
<feature type="binding site" evidence="4">
    <location>
        <position position="368"/>
    </location>
    <ligand>
        <name>S-adenosyl-L-methionine</name>
        <dbReference type="ChEBI" id="CHEBI:59789"/>
    </ligand>
</feature>
<feature type="binding site" evidence="4">
    <location>
        <position position="437"/>
    </location>
    <ligand>
        <name>S-adenosyl-L-methionine</name>
        <dbReference type="ChEBI" id="CHEBI:59789"/>
    </ligand>
</feature>
<keyword evidence="7" id="KW-1185">Reference proteome</keyword>
<organism evidence="6 7">
    <name type="scientific">Wickerhamomyces mucosus</name>
    <dbReference type="NCBI Taxonomy" id="1378264"/>
    <lineage>
        <taxon>Eukaryota</taxon>
        <taxon>Fungi</taxon>
        <taxon>Dikarya</taxon>
        <taxon>Ascomycota</taxon>
        <taxon>Saccharomycotina</taxon>
        <taxon>Saccharomycetes</taxon>
        <taxon>Phaffomycetales</taxon>
        <taxon>Wickerhamomycetaceae</taxon>
        <taxon>Wickerhamomyces</taxon>
    </lineage>
</organism>
<dbReference type="InterPro" id="IPR012340">
    <property type="entry name" value="NA-bd_OB-fold"/>
</dbReference>
<dbReference type="PANTHER" id="PTHR11061:SF30">
    <property type="entry name" value="TRNA (URACIL(54)-C(5))-METHYLTRANSFERASE"/>
    <property type="match status" value="1"/>
</dbReference>
<dbReference type="Gene3D" id="2.40.50.140">
    <property type="entry name" value="Nucleic acid-binding proteins"/>
    <property type="match status" value="1"/>
</dbReference>
<sequence>MTSCITYFRPFIRHGKFLIHQREVSTITYITNFFSKINPFIPTQPPAIQPLKSQRRKRRSIDPTTSEGILLFEIQELTKSLNIEKYRISHDLIKYYKNKEHFRRIENLEIIAVSSTGKGIGIIDSEIDLNAKTIVVIPFTLKGDIVDCKIGIHQESFAEGHLLRIVKPSSSRDDSLIKCKYFNSCAGCQLQMLPYSDQLEFKTKVISNAFKQFDFNTRDLPIRATVESPLQYQYRTKLTPHFNSNRKDIKIGFERDHEGRKGIFNLNSCEIATPILNHALQENREELVKIVESYKKSGTILLRDKSIENNIDYTTNHKEIITQKINNFKFQFPAGEFFQNNNSILPSVISTISSFIDKSIHKNIIDTYCGSGFLGISLSDKVDKIIGIEISRRNLDYAAKNAQLNGLTNTEFKFGSSEEIFKDLIDLNPQESVVILDPSRKGSTEDYLNQLSNFEPDLIVYLSCNVFSQARDLKYFLKQTKNGDKYEIQLVQGFDFFPQTKHIESLVVLKHK</sequence>
<dbReference type="AlphaFoldDB" id="A0A9P8PPB5"/>
<dbReference type="CDD" id="cd02440">
    <property type="entry name" value="AdoMet_MTases"/>
    <property type="match status" value="1"/>
</dbReference>
<dbReference type="InterPro" id="IPR025795">
    <property type="entry name" value="tRNA_(uracil-5-)_MeTrfase"/>
</dbReference>
<evidence type="ECO:0008006" key="8">
    <source>
        <dbReference type="Google" id="ProtNLM"/>
    </source>
</evidence>
<dbReference type="PROSITE" id="PS01230">
    <property type="entry name" value="TRMA_1"/>
    <property type="match status" value="1"/>
</dbReference>
<feature type="binding site" evidence="4">
    <location>
        <position position="339"/>
    </location>
    <ligand>
        <name>S-adenosyl-L-methionine</name>
        <dbReference type="ChEBI" id="CHEBI:59789"/>
    </ligand>
</feature>
<feature type="active site" description="Nucleophile" evidence="4">
    <location>
        <position position="464"/>
    </location>
</feature>
<dbReference type="SUPFAM" id="SSF53335">
    <property type="entry name" value="S-adenosyl-L-methionine-dependent methyltransferases"/>
    <property type="match status" value="1"/>
</dbReference>
<dbReference type="Gene3D" id="2.40.50.1070">
    <property type="match status" value="1"/>
</dbReference>
<dbReference type="PANTHER" id="PTHR11061">
    <property type="entry name" value="RNA M5U METHYLTRANSFERASE"/>
    <property type="match status" value="1"/>
</dbReference>
<feature type="binding site" evidence="4">
    <location>
        <position position="389"/>
    </location>
    <ligand>
        <name>S-adenosyl-L-methionine</name>
        <dbReference type="ChEBI" id="CHEBI:59789"/>
    </ligand>
</feature>
<dbReference type="InterPro" id="IPR010280">
    <property type="entry name" value="U5_MeTrfase_fam"/>
</dbReference>
<evidence type="ECO:0000256" key="3">
    <source>
        <dbReference type="ARBA" id="ARBA00022691"/>
    </source>
</evidence>
<dbReference type="PROSITE" id="PS51622">
    <property type="entry name" value="SAM_MT_RNA_M5U_2"/>
    <property type="match status" value="1"/>
</dbReference>
<comment type="caution">
    <text evidence="6">The sequence shown here is derived from an EMBL/GenBank/DDBJ whole genome shotgun (WGS) entry which is preliminary data.</text>
</comment>
<reference evidence="6" key="1">
    <citation type="journal article" date="2021" name="Open Biol.">
        <title>Shared evolutionary footprints suggest mitochondrial oxidative damage underlies multiple complex I losses in fungi.</title>
        <authorList>
            <person name="Schikora-Tamarit M.A."/>
            <person name="Marcet-Houben M."/>
            <person name="Nosek J."/>
            <person name="Gabaldon T."/>
        </authorList>
    </citation>
    <scope>NUCLEOTIDE SEQUENCE</scope>
    <source>
        <strain evidence="6">CBS6341</strain>
    </source>
</reference>
<dbReference type="GO" id="GO:0009451">
    <property type="term" value="P:RNA modification"/>
    <property type="evidence" value="ECO:0007669"/>
    <property type="project" value="UniProtKB-ARBA"/>
</dbReference>